<name>A0AAV8WCE5_9CUCU</name>
<reference evidence="14 15" key="1">
    <citation type="journal article" date="2023" name="Insect Mol. Biol.">
        <title>Genome sequencing provides insights into the evolution of gene families encoding plant cell wall-degrading enzymes in longhorned beetles.</title>
        <authorList>
            <person name="Shin N.R."/>
            <person name="Okamura Y."/>
            <person name="Kirsch R."/>
            <person name="Pauchet Y."/>
        </authorList>
    </citation>
    <scope>NUCLEOTIDE SEQUENCE [LARGE SCALE GENOMIC DNA]</scope>
    <source>
        <strain evidence="14">EAD_L_NR</strain>
    </source>
</reference>
<evidence type="ECO:0000256" key="7">
    <source>
        <dbReference type="ARBA" id="ARBA00011893"/>
    </source>
</evidence>
<dbReference type="PANTHER" id="PTHR32315">
    <property type="entry name" value="ADENINE PHOSPHORIBOSYLTRANSFERASE"/>
    <property type="match status" value="1"/>
</dbReference>
<dbReference type="NCBIfam" id="TIGR01090">
    <property type="entry name" value="apt"/>
    <property type="match status" value="1"/>
</dbReference>
<evidence type="ECO:0000256" key="8">
    <source>
        <dbReference type="ARBA" id="ARBA00017366"/>
    </source>
</evidence>
<dbReference type="InterPro" id="IPR000836">
    <property type="entry name" value="PRTase_dom"/>
</dbReference>
<dbReference type="SUPFAM" id="SSF53271">
    <property type="entry name" value="PRTase-like"/>
    <property type="match status" value="1"/>
</dbReference>
<dbReference type="GO" id="GO:0006166">
    <property type="term" value="P:purine ribonucleoside salvage"/>
    <property type="evidence" value="ECO:0007669"/>
    <property type="project" value="UniProtKB-KW"/>
</dbReference>
<comment type="subcellular location">
    <subcellularLocation>
        <location evidence="3">Cytoplasm</location>
    </subcellularLocation>
</comment>
<keyword evidence="9" id="KW-0963">Cytoplasm</keyword>
<evidence type="ECO:0000313" key="15">
    <source>
        <dbReference type="Proteomes" id="UP001159042"/>
    </source>
</evidence>
<keyword evidence="10" id="KW-0328">Glycosyltransferase</keyword>
<evidence type="ECO:0000256" key="6">
    <source>
        <dbReference type="ARBA" id="ARBA00011738"/>
    </source>
</evidence>
<evidence type="ECO:0000256" key="3">
    <source>
        <dbReference type="ARBA" id="ARBA00004496"/>
    </source>
</evidence>
<comment type="pathway">
    <text evidence="4">Purine metabolism; AMP biosynthesis via salvage pathway; AMP from adenine: step 1/1.</text>
</comment>
<proteinExistence type="inferred from homology"/>
<dbReference type="InterPro" id="IPR029057">
    <property type="entry name" value="PRTase-like"/>
</dbReference>
<keyword evidence="15" id="KW-1185">Reference proteome</keyword>
<gene>
    <name evidence="14" type="ORF">NQ315_007033</name>
</gene>
<dbReference type="GO" id="GO:0002055">
    <property type="term" value="F:adenine binding"/>
    <property type="evidence" value="ECO:0007669"/>
    <property type="project" value="TreeGrafter"/>
</dbReference>
<dbReference type="HAMAP" id="MF_00004">
    <property type="entry name" value="Aden_phosphoribosyltr"/>
    <property type="match status" value="1"/>
</dbReference>
<dbReference type="Pfam" id="PF00156">
    <property type="entry name" value="Pribosyltran"/>
    <property type="match status" value="1"/>
</dbReference>
<comment type="catalytic activity">
    <reaction evidence="1">
        <text>AMP + diphosphate = 5-phospho-alpha-D-ribose 1-diphosphate + adenine</text>
        <dbReference type="Rhea" id="RHEA:16609"/>
        <dbReference type="ChEBI" id="CHEBI:16708"/>
        <dbReference type="ChEBI" id="CHEBI:33019"/>
        <dbReference type="ChEBI" id="CHEBI:58017"/>
        <dbReference type="ChEBI" id="CHEBI:456215"/>
        <dbReference type="EC" id="2.4.2.7"/>
    </reaction>
</comment>
<dbReference type="EMBL" id="JANEYG010000003">
    <property type="protein sequence ID" value="KAJ8924241.1"/>
    <property type="molecule type" value="Genomic_DNA"/>
</dbReference>
<dbReference type="Gene3D" id="3.40.50.2020">
    <property type="match status" value="1"/>
</dbReference>
<evidence type="ECO:0000256" key="2">
    <source>
        <dbReference type="ARBA" id="ARBA00003968"/>
    </source>
</evidence>
<dbReference type="FunFam" id="3.40.50.2020:FF:000021">
    <property type="entry name" value="Adenine phosphoribosyltransferase"/>
    <property type="match status" value="1"/>
</dbReference>
<dbReference type="GO" id="GO:0016208">
    <property type="term" value="F:AMP binding"/>
    <property type="evidence" value="ECO:0007669"/>
    <property type="project" value="TreeGrafter"/>
</dbReference>
<dbReference type="InterPro" id="IPR005764">
    <property type="entry name" value="Ade_phspho_trans"/>
</dbReference>
<dbReference type="Proteomes" id="UP001159042">
    <property type="component" value="Unassembled WGS sequence"/>
</dbReference>
<organism evidence="14 15">
    <name type="scientific">Exocentrus adspersus</name>
    <dbReference type="NCBI Taxonomy" id="1586481"/>
    <lineage>
        <taxon>Eukaryota</taxon>
        <taxon>Metazoa</taxon>
        <taxon>Ecdysozoa</taxon>
        <taxon>Arthropoda</taxon>
        <taxon>Hexapoda</taxon>
        <taxon>Insecta</taxon>
        <taxon>Pterygota</taxon>
        <taxon>Neoptera</taxon>
        <taxon>Endopterygota</taxon>
        <taxon>Coleoptera</taxon>
        <taxon>Polyphaga</taxon>
        <taxon>Cucujiformia</taxon>
        <taxon>Chrysomeloidea</taxon>
        <taxon>Cerambycidae</taxon>
        <taxon>Lamiinae</taxon>
        <taxon>Acanthocinini</taxon>
        <taxon>Exocentrus</taxon>
    </lineage>
</organism>
<comment type="function">
    <text evidence="2">Catalyzes a salvage reaction resulting in the formation of AMP, that is energically less costly than de novo synthesis.</text>
</comment>
<dbReference type="NCBIfam" id="NF002636">
    <property type="entry name" value="PRK02304.1-5"/>
    <property type="match status" value="1"/>
</dbReference>
<evidence type="ECO:0000256" key="9">
    <source>
        <dbReference type="ARBA" id="ARBA00022490"/>
    </source>
</evidence>
<dbReference type="AlphaFoldDB" id="A0AAV8WCE5"/>
<evidence type="ECO:0000256" key="12">
    <source>
        <dbReference type="ARBA" id="ARBA00022726"/>
    </source>
</evidence>
<dbReference type="PANTHER" id="PTHR32315:SF3">
    <property type="entry name" value="ADENINE PHOSPHORIBOSYLTRANSFERASE"/>
    <property type="match status" value="1"/>
</dbReference>
<dbReference type="EC" id="2.4.2.7" evidence="7"/>
<evidence type="ECO:0000256" key="5">
    <source>
        <dbReference type="ARBA" id="ARBA00008391"/>
    </source>
</evidence>
<dbReference type="GO" id="GO:0044209">
    <property type="term" value="P:AMP salvage"/>
    <property type="evidence" value="ECO:0007669"/>
    <property type="project" value="TreeGrafter"/>
</dbReference>
<evidence type="ECO:0000259" key="13">
    <source>
        <dbReference type="Pfam" id="PF00156"/>
    </source>
</evidence>
<evidence type="ECO:0000256" key="4">
    <source>
        <dbReference type="ARBA" id="ARBA00004659"/>
    </source>
</evidence>
<keyword evidence="11" id="KW-0808">Transferase</keyword>
<comment type="caution">
    <text evidence="14">The sequence shown here is derived from an EMBL/GenBank/DDBJ whole genome shotgun (WGS) entry which is preliminary data.</text>
</comment>
<accession>A0AAV8WCE5</accession>
<keyword evidence="12" id="KW-0660">Purine salvage</keyword>
<comment type="similarity">
    <text evidence="5">Belongs to the purine/pyrimidine phosphoribosyltransferase family.</text>
</comment>
<dbReference type="GO" id="GO:0003999">
    <property type="term" value="F:adenine phosphoribosyltransferase activity"/>
    <property type="evidence" value="ECO:0007669"/>
    <property type="project" value="UniProtKB-EC"/>
</dbReference>
<protein>
    <recommendedName>
        <fullName evidence="8">Adenine phosphoribosyltransferase</fullName>
        <ecNumber evidence="7">2.4.2.7</ecNumber>
    </recommendedName>
</protein>
<evidence type="ECO:0000256" key="1">
    <source>
        <dbReference type="ARBA" id="ARBA00000868"/>
    </source>
</evidence>
<evidence type="ECO:0000313" key="14">
    <source>
        <dbReference type="EMBL" id="KAJ8924241.1"/>
    </source>
</evidence>
<dbReference type="GO" id="GO:0006168">
    <property type="term" value="P:adenine salvage"/>
    <property type="evidence" value="ECO:0007669"/>
    <property type="project" value="InterPro"/>
</dbReference>
<evidence type="ECO:0000256" key="10">
    <source>
        <dbReference type="ARBA" id="ARBA00022676"/>
    </source>
</evidence>
<dbReference type="CDD" id="cd06223">
    <property type="entry name" value="PRTases_typeI"/>
    <property type="match status" value="1"/>
</dbReference>
<comment type="subunit">
    <text evidence="6">Homodimer.</text>
</comment>
<feature type="domain" description="Phosphoribosyltransferase" evidence="13">
    <location>
        <begin position="35"/>
        <end position="160"/>
    </location>
</feature>
<dbReference type="NCBIfam" id="NF002634">
    <property type="entry name" value="PRK02304.1-3"/>
    <property type="match status" value="1"/>
</dbReference>
<evidence type="ECO:0000256" key="11">
    <source>
        <dbReference type="ARBA" id="ARBA00022679"/>
    </source>
</evidence>
<dbReference type="InterPro" id="IPR050054">
    <property type="entry name" value="UPRTase/APRTase"/>
</dbReference>
<sequence>MSTLNKEEQLAVIKGQIKSYPDFPKKGVLFRDVFSVLQNPPIFQLLTDVLIETAKAIQPSVEVIAAVDSRGFLFGPLISLALKIPFVPIRKKGKLPGEVMSHSYTKEYGEDTLQVQVGSISKNSRVLVVDDLIATGGSLKGAVELIKKIGAKPVACLIVIELEDLKGREGVTCDVISLLKY</sequence>
<dbReference type="GO" id="GO:0005737">
    <property type="term" value="C:cytoplasm"/>
    <property type="evidence" value="ECO:0007669"/>
    <property type="project" value="UniProtKB-SubCell"/>
</dbReference>